<reference evidence="2 3" key="1">
    <citation type="journal article" date="2018" name="PLoS Genet.">
        <title>Population sequencing reveals clonal diversity and ancestral inbreeding in the grapevine cultivar Chardonnay.</title>
        <authorList>
            <person name="Roach M.J."/>
            <person name="Johnson D.L."/>
            <person name="Bohlmann J."/>
            <person name="van Vuuren H.J."/>
            <person name="Jones S.J."/>
            <person name="Pretorius I.S."/>
            <person name="Schmidt S.A."/>
            <person name="Borneman A.R."/>
        </authorList>
    </citation>
    <scope>NUCLEOTIDE SEQUENCE [LARGE SCALE GENOMIC DNA]</scope>
    <source>
        <strain evidence="3">cv. Chardonnay</strain>
        <tissue evidence="2">Leaf</tissue>
    </source>
</reference>
<organism evidence="2 3">
    <name type="scientific">Vitis vinifera</name>
    <name type="common">Grape</name>
    <dbReference type="NCBI Taxonomy" id="29760"/>
    <lineage>
        <taxon>Eukaryota</taxon>
        <taxon>Viridiplantae</taxon>
        <taxon>Streptophyta</taxon>
        <taxon>Embryophyta</taxon>
        <taxon>Tracheophyta</taxon>
        <taxon>Spermatophyta</taxon>
        <taxon>Magnoliopsida</taxon>
        <taxon>eudicotyledons</taxon>
        <taxon>Gunneridae</taxon>
        <taxon>Pentapetalae</taxon>
        <taxon>rosids</taxon>
        <taxon>Vitales</taxon>
        <taxon>Vitaceae</taxon>
        <taxon>Viteae</taxon>
        <taxon>Vitis</taxon>
    </lineage>
</organism>
<protein>
    <submittedName>
        <fullName evidence="2">Uncharacterized protein</fullName>
    </submittedName>
</protein>
<name>A0A438FF19_VITVI</name>
<dbReference type="EMBL" id="QGNW01000943">
    <property type="protein sequence ID" value="RVW58551.1"/>
    <property type="molecule type" value="Genomic_DNA"/>
</dbReference>
<dbReference type="AlphaFoldDB" id="A0A438FF19"/>
<dbReference type="Proteomes" id="UP000288805">
    <property type="component" value="Unassembled WGS sequence"/>
</dbReference>
<feature type="region of interest" description="Disordered" evidence="1">
    <location>
        <begin position="13"/>
        <end position="32"/>
    </location>
</feature>
<sequence>MKDVKALITLRSGKKIEKPTPKPHVEKEEEIKKGRKWKIKSEISEKKKDSDSTMNAIPEKELLKEEINFSTFSSSITWEKGD</sequence>
<evidence type="ECO:0000313" key="3">
    <source>
        <dbReference type="Proteomes" id="UP000288805"/>
    </source>
</evidence>
<accession>A0A438FF19</accession>
<proteinExistence type="predicted"/>
<evidence type="ECO:0000313" key="2">
    <source>
        <dbReference type="EMBL" id="RVW58551.1"/>
    </source>
</evidence>
<feature type="compositionally biased region" description="Basic and acidic residues" evidence="1">
    <location>
        <begin position="14"/>
        <end position="32"/>
    </location>
</feature>
<gene>
    <name evidence="2" type="ORF">CK203_111395</name>
</gene>
<evidence type="ECO:0000256" key="1">
    <source>
        <dbReference type="SAM" id="MobiDB-lite"/>
    </source>
</evidence>
<comment type="caution">
    <text evidence="2">The sequence shown here is derived from an EMBL/GenBank/DDBJ whole genome shotgun (WGS) entry which is preliminary data.</text>
</comment>